<dbReference type="GO" id="GO:0016740">
    <property type="term" value="F:transferase activity"/>
    <property type="evidence" value="ECO:0007669"/>
    <property type="project" value="UniProtKB-KW"/>
</dbReference>
<protein>
    <submittedName>
        <fullName evidence="2">Phosphotransferase enzyme family protein</fullName>
    </submittedName>
</protein>
<dbReference type="STRING" id="46177.SAMN05660976_06755"/>
<evidence type="ECO:0000313" key="2">
    <source>
        <dbReference type="EMBL" id="SEN07117.1"/>
    </source>
</evidence>
<dbReference type="Proteomes" id="UP000198953">
    <property type="component" value="Unassembled WGS sequence"/>
</dbReference>
<proteinExistence type="predicted"/>
<dbReference type="InterPro" id="IPR011009">
    <property type="entry name" value="Kinase-like_dom_sf"/>
</dbReference>
<name>A0A1H8DKQ3_9ACTN</name>
<dbReference type="Pfam" id="PF01636">
    <property type="entry name" value="APH"/>
    <property type="match status" value="1"/>
</dbReference>
<dbReference type="InterPro" id="IPR002575">
    <property type="entry name" value="Aminoglycoside_PTrfase"/>
</dbReference>
<dbReference type="Gene3D" id="3.90.1200.10">
    <property type="match status" value="1"/>
</dbReference>
<keyword evidence="2" id="KW-0808">Transferase</keyword>
<dbReference type="SUPFAM" id="SSF56112">
    <property type="entry name" value="Protein kinase-like (PK-like)"/>
    <property type="match status" value="1"/>
</dbReference>
<dbReference type="EMBL" id="FOBF01000021">
    <property type="protein sequence ID" value="SEN07117.1"/>
    <property type="molecule type" value="Genomic_DNA"/>
</dbReference>
<organism evidence="2 3">
    <name type="scientific">Nonomuraea pusilla</name>
    <dbReference type="NCBI Taxonomy" id="46177"/>
    <lineage>
        <taxon>Bacteria</taxon>
        <taxon>Bacillati</taxon>
        <taxon>Actinomycetota</taxon>
        <taxon>Actinomycetes</taxon>
        <taxon>Streptosporangiales</taxon>
        <taxon>Streptosporangiaceae</taxon>
        <taxon>Nonomuraea</taxon>
    </lineage>
</organism>
<evidence type="ECO:0000259" key="1">
    <source>
        <dbReference type="Pfam" id="PF01636"/>
    </source>
</evidence>
<reference evidence="2 3" key="1">
    <citation type="submission" date="2016-10" db="EMBL/GenBank/DDBJ databases">
        <authorList>
            <person name="de Groot N.N."/>
        </authorList>
    </citation>
    <scope>NUCLEOTIDE SEQUENCE [LARGE SCALE GENOMIC DNA]</scope>
    <source>
        <strain evidence="2 3">DSM 43357</strain>
    </source>
</reference>
<feature type="domain" description="Aminoglycoside phosphotransferase" evidence="1">
    <location>
        <begin position="38"/>
        <end position="197"/>
    </location>
</feature>
<keyword evidence="3" id="KW-1185">Reference proteome</keyword>
<evidence type="ECO:0000313" key="3">
    <source>
        <dbReference type="Proteomes" id="UP000198953"/>
    </source>
</evidence>
<dbReference type="AlphaFoldDB" id="A0A1H8DKQ3"/>
<dbReference type="RefSeq" id="WP_256257422.1">
    <property type="nucleotide sequence ID" value="NZ_FOBF01000021.1"/>
</dbReference>
<accession>A0A1H8DKQ3</accession>
<gene>
    <name evidence="2" type="ORF">SAMN05660976_06755</name>
</gene>
<sequence>MTPPRVRRLDARAALRELGLPLTYEGPCPGGQVGAAYVRWPDGRRAVLTRGPDVGPLLDLARAAGVPAPRYQAVRPPFTVQERLPGTVPGEPGPAVVRSMLDVNRRLRGLLAGSSLPGVPLHLRADGPGFCLHGPLREHDGRTRRLLAQIEEIGASFPDRLDGDDLVHGDYHPENVLVDGSGALTGVVDWHGAARGNGDLDLHTLRFHLARRAPRLLFDVHGPAEPVCWAHMSLRQVDWAIRHFSPAEVTAWLDVAERLRPA</sequence>